<sequence length="1172" mass="124068">MAPPFKLTPAQRQFHLMYMGDFMKRQAEKKLGLFWPLFFKAWFAAFPEHANIGLPVPGSPEQRPLTDAENTALGDAIKTKKGQLVNSFRNNRQKLVSASNGAADSAIAAVLSRILKLGPTKRQRAHQPIEIFQKRNPELIRAALVEAGYDLLNRRNDEDEDDDWTDESEDSPAARAKVLKSQRMRLRTRVVRGLWDEADPEEREAVDEELEAEKGRLAEGASAEKPEDELPGTPAERQEGIDGLETLFTAVHKAIFQMMGWVGFTICGGPNPRMNGDLSLKIFCFGETDEGHDFEACYSDFHKNIIQAFQEFLRLCFSEQDCAAWAAPTAASSVSDGRTVERVAPEVPEETVSATATKKKTKSKSTKKSKSKPKKTTSSTDVDATAVVPTSDDVPTPALASEDPALPSENGEMESESPGPEPMPFLPDEPEHVPSTTHRWPAGMTAPLSPEAATAIGTIERGGLPNLATMAIDPQLLDHPEDPPSCLPESTSPALFPKPKPASRTSTSTTAATAVTAEPIAVGPTVNVDGYNFPLTLASHSPAASTPATPSGSADPFRRPELFSAFASRQTPSSVFPSTPYIPSKAFQSAFNTRSPIALPTSPSRQTWAARTALSIIADHDQGKNMSQNSSSSSSPSPAPLTTSAPPAATASNPVAPPATPSAPPAATASNPVAPPATPSAPPAATASNPVAPPATLSAPPASVASHTSPAATPEPPSAPILPRSRPAVQPPKTSRKTSSASAAKKESAAAQAAKIAVVEGSVKKPRGRPRRSPLANDITNDLIDDPAEPTPPSPPSTLTTPTGTINICIDPGRFGNRYHAQAGSGEGEERKGGSRRRQEEGLGATGSGWGPPSSPLTAPPPLPPPPIPPARTSARGRPAEDGEASRRHGCASCHQGDKEGSSGRVLGTGGGSEAKGVVSAGDEALSEEAPGIKPKPSKAHIVFNDVYLVRCSTSVNPVIISLSGWERDACEAGKEEQWGGRGIGNIQKAYSDNERWRMVSRDVVWQNQRHLKARKAQGGGEAGESGGEAPWHLFLAEVRNASSNPQCPVKAARRQPPWKRQSRKTRATKGQPICRIPAGCGLPSDVESDEGDELGLILVQCRAGRPAGAAGVEEGGGQYGGERGDGNDRKVTSANNFPFWRCDARQHRWRKSAGGAGGRGARVRELPVGIG</sequence>
<feature type="compositionally biased region" description="Pro residues" evidence="1">
    <location>
        <begin position="673"/>
        <end position="682"/>
    </location>
</feature>
<feature type="compositionally biased region" description="Low complexity" evidence="1">
    <location>
        <begin position="502"/>
        <end position="511"/>
    </location>
</feature>
<feature type="compositionally biased region" description="Pro residues" evidence="1">
    <location>
        <begin position="853"/>
        <end position="870"/>
    </location>
</feature>
<feature type="compositionally biased region" description="Basic residues" evidence="1">
    <location>
        <begin position="1052"/>
        <end position="1068"/>
    </location>
</feature>
<feature type="compositionally biased region" description="Basic residues" evidence="1">
    <location>
        <begin position="357"/>
        <end position="375"/>
    </location>
</feature>
<feature type="region of interest" description="Disordered" evidence="1">
    <location>
        <begin position="1110"/>
        <end position="1129"/>
    </location>
</feature>
<feature type="compositionally biased region" description="Low complexity" evidence="1">
    <location>
        <begin position="737"/>
        <end position="757"/>
    </location>
</feature>
<feature type="compositionally biased region" description="Acidic residues" evidence="1">
    <location>
        <begin position="198"/>
        <end position="211"/>
    </location>
</feature>
<feature type="region of interest" description="Disordered" evidence="1">
    <location>
        <begin position="541"/>
        <end position="580"/>
    </location>
</feature>
<feature type="compositionally biased region" description="Basic and acidic residues" evidence="1">
    <location>
        <begin position="878"/>
        <end position="887"/>
    </location>
</feature>
<keyword evidence="3" id="KW-1185">Reference proteome</keyword>
<feature type="compositionally biased region" description="Pro residues" evidence="1">
    <location>
        <begin position="655"/>
        <end position="664"/>
    </location>
</feature>
<dbReference type="Proteomes" id="UP001362999">
    <property type="component" value="Unassembled WGS sequence"/>
</dbReference>
<accession>A0AAW0BAH0</accession>
<organism evidence="2 3">
    <name type="scientific">Favolaschia claudopus</name>
    <dbReference type="NCBI Taxonomy" id="2862362"/>
    <lineage>
        <taxon>Eukaryota</taxon>
        <taxon>Fungi</taxon>
        <taxon>Dikarya</taxon>
        <taxon>Basidiomycota</taxon>
        <taxon>Agaricomycotina</taxon>
        <taxon>Agaricomycetes</taxon>
        <taxon>Agaricomycetidae</taxon>
        <taxon>Agaricales</taxon>
        <taxon>Marasmiineae</taxon>
        <taxon>Mycenaceae</taxon>
        <taxon>Favolaschia</taxon>
    </lineage>
</organism>
<feature type="compositionally biased region" description="Low complexity" evidence="1">
    <location>
        <begin position="541"/>
        <end position="555"/>
    </location>
</feature>
<name>A0AAW0BAH0_9AGAR</name>
<reference evidence="2 3" key="1">
    <citation type="journal article" date="2024" name="J Genomics">
        <title>Draft genome sequencing and assembly of Favolaschia claudopus CIRM-BRFM 2984 isolated from oak limbs.</title>
        <authorList>
            <person name="Navarro D."/>
            <person name="Drula E."/>
            <person name="Chaduli D."/>
            <person name="Cazenave R."/>
            <person name="Ahrendt S."/>
            <person name="Wang J."/>
            <person name="Lipzen A."/>
            <person name="Daum C."/>
            <person name="Barry K."/>
            <person name="Grigoriev I.V."/>
            <person name="Favel A."/>
            <person name="Rosso M.N."/>
            <person name="Martin F."/>
        </authorList>
    </citation>
    <scope>NUCLEOTIDE SEQUENCE [LARGE SCALE GENOMIC DNA]</scope>
    <source>
        <strain evidence="2 3">CIRM-BRFM 2984</strain>
    </source>
</reference>
<feature type="compositionally biased region" description="Basic and acidic residues" evidence="1">
    <location>
        <begin position="212"/>
        <end position="225"/>
    </location>
</feature>
<feature type="region of interest" description="Disordered" evidence="1">
    <location>
        <begin position="476"/>
        <end position="511"/>
    </location>
</feature>
<gene>
    <name evidence="2" type="ORF">R3P38DRAFT_2780549</name>
</gene>
<feature type="compositionally biased region" description="Polar residues" evidence="1">
    <location>
        <begin position="567"/>
        <end position="577"/>
    </location>
</feature>
<dbReference type="AlphaFoldDB" id="A0AAW0BAH0"/>
<evidence type="ECO:0000256" key="1">
    <source>
        <dbReference type="SAM" id="MobiDB-lite"/>
    </source>
</evidence>
<protein>
    <submittedName>
        <fullName evidence="2">Uncharacterized protein</fullName>
    </submittedName>
</protein>
<feature type="compositionally biased region" description="Low complexity" evidence="1">
    <location>
        <begin position="683"/>
        <end position="712"/>
    </location>
</feature>
<feature type="compositionally biased region" description="Low complexity" evidence="1">
    <location>
        <begin position="630"/>
        <end position="654"/>
    </location>
</feature>
<comment type="caution">
    <text evidence="2">The sequence shown here is derived from an EMBL/GenBank/DDBJ whole genome shotgun (WGS) entry which is preliminary data.</text>
</comment>
<feature type="region of interest" description="Disordered" evidence="1">
    <location>
        <begin position="198"/>
        <end position="237"/>
    </location>
</feature>
<feature type="compositionally biased region" description="Polar residues" evidence="1">
    <location>
        <begin position="595"/>
        <end position="609"/>
    </location>
</feature>
<feature type="compositionally biased region" description="Basic and acidic residues" evidence="1">
    <location>
        <begin position="828"/>
        <end position="841"/>
    </location>
</feature>
<proteinExistence type="predicted"/>
<feature type="region of interest" description="Disordered" evidence="1">
    <location>
        <begin position="1046"/>
        <end position="1070"/>
    </location>
</feature>
<evidence type="ECO:0000313" key="3">
    <source>
        <dbReference type="Proteomes" id="UP001362999"/>
    </source>
</evidence>
<feature type="region of interest" description="Disordered" evidence="1">
    <location>
        <begin position="329"/>
        <end position="439"/>
    </location>
</feature>
<feature type="region of interest" description="Disordered" evidence="1">
    <location>
        <begin position="595"/>
        <end position="934"/>
    </location>
</feature>
<dbReference type="EMBL" id="JAWWNJ010000037">
    <property type="protein sequence ID" value="KAK7022548.1"/>
    <property type="molecule type" value="Genomic_DNA"/>
</dbReference>
<evidence type="ECO:0000313" key="2">
    <source>
        <dbReference type="EMBL" id="KAK7022548.1"/>
    </source>
</evidence>